<name>A0A3E5AHR9_9BACT</name>
<dbReference type="InterPro" id="IPR025665">
    <property type="entry name" value="Beta-barrel_OMP_2"/>
</dbReference>
<organism evidence="6 9">
    <name type="scientific">Segatella copri</name>
    <dbReference type="NCBI Taxonomy" id="165179"/>
    <lineage>
        <taxon>Bacteria</taxon>
        <taxon>Pseudomonadati</taxon>
        <taxon>Bacteroidota</taxon>
        <taxon>Bacteroidia</taxon>
        <taxon>Bacteroidales</taxon>
        <taxon>Prevotellaceae</taxon>
        <taxon>Segatella</taxon>
    </lineage>
</organism>
<dbReference type="EMBL" id="QSUC01000002">
    <property type="protein sequence ID" value="RGN12556.1"/>
    <property type="molecule type" value="Genomic_DNA"/>
</dbReference>
<evidence type="ECO:0000313" key="6">
    <source>
        <dbReference type="EMBL" id="RHH81191.1"/>
    </source>
</evidence>
<proteinExistence type="predicted"/>
<gene>
    <name evidence="6" type="ORF">DW192_10660</name>
    <name evidence="5" type="ORF">DWV76_00995</name>
    <name evidence="4" type="ORF">DWW35_06500</name>
    <name evidence="3" type="ORF">DXB80_01310</name>
    <name evidence="2" type="ORF">KSW80_13280</name>
</gene>
<dbReference type="SUPFAM" id="SSF56925">
    <property type="entry name" value="OMPA-like"/>
    <property type="match status" value="1"/>
</dbReference>
<evidence type="ECO:0000313" key="10">
    <source>
        <dbReference type="Proteomes" id="UP000285236"/>
    </source>
</evidence>
<dbReference type="InterPro" id="IPR011250">
    <property type="entry name" value="OMP/PagP_B-barrel"/>
</dbReference>
<sequence>MNRNIGLLILMLIFGIPVSAQIGEHRSDFAIGFNGGYMMSSVGFTPEVQQKQHGGLTGGFSMRYTCEKYFKTICSIYAEVNYSQAGWEEDILDMENNPVIITETKEAMAYKRTINYIQVPIFAHLAWGRETRGLNIFVNAGPQFGLYLSDSQKTNFSVEHMPATDNNRVSPVVAQDTMAVKNKLDYGIALGLGAEYSIPKVGHFLAEARYYYGLGNIYGASKRDYFGKSNYGQIVLKLSYLFDITRTKNVKRK</sequence>
<accession>A0A3E5AHR9</accession>
<dbReference type="RefSeq" id="WP_117727060.1">
    <property type="nucleotide sequence ID" value="NZ_CP042464.1"/>
</dbReference>
<reference evidence="7 8" key="1">
    <citation type="submission" date="2018-08" db="EMBL/GenBank/DDBJ databases">
        <title>A genome reference for cultivated species of the human gut microbiota.</title>
        <authorList>
            <person name="Zou Y."/>
            <person name="Xue W."/>
            <person name="Luo G."/>
        </authorList>
    </citation>
    <scope>NUCLEOTIDE SEQUENCE [LARGE SCALE GENOMIC DNA]</scope>
    <source>
        <strain evidence="5 8">AF12-50</strain>
        <strain evidence="4 10">AF15-25</strain>
        <strain evidence="6 9">AM16-54</strain>
        <strain evidence="3 7">OM06-11</strain>
    </source>
</reference>
<comment type="caution">
    <text evidence="6">The sequence shown here is derived from an EMBL/GenBank/DDBJ whole genome shotgun (WGS) entry which is preliminary data.</text>
</comment>
<evidence type="ECO:0000313" key="2">
    <source>
        <dbReference type="EMBL" id="MBV3409360.1"/>
    </source>
</evidence>
<dbReference type="Proteomes" id="UP001196316">
    <property type="component" value="Unassembled WGS sequence"/>
</dbReference>
<dbReference type="AlphaFoldDB" id="A0A3E5AHR9"/>
<dbReference type="Proteomes" id="UP000284548">
    <property type="component" value="Unassembled WGS sequence"/>
</dbReference>
<evidence type="ECO:0000259" key="1">
    <source>
        <dbReference type="Pfam" id="PF13568"/>
    </source>
</evidence>
<dbReference type="Proteomes" id="UP000285236">
    <property type="component" value="Unassembled WGS sequence"/>
</dbReference>
<dbReference type="Proteomes" id="UP000283785">
    <property type="component" value="Unassembled WGS sequence"/>
</dbReference>
<evidence type="ECO:0000313" key="7">
    <source>
        <dbReference type="Proteomes" id="UP000261245"/>
    </source>
</evidence>
<dbReference type="EMBL" id="JAHOEP010000048">
    <property type="protein sequence ID" value="MBV3409360.1"/>
    <property type="molecule type" value="Genomic_DNA"/>
</dbReference>
<protein>
    <submittedName>
        <fullName evidence="6">PorT family protein</fullName>
    </submittedName>
</protein>
<dbReference type="EMBL" id="QRKB01000027">
    <property type="protein sequence ID" value="RHH81191.1"/>
    <property type="molecule type" value="Genomic_DNA"/>
</dbReference>
<dbReference type="EMBL" id="QRYP01000013">
    <property type="protein sequence ID" value="RGU97544.1"/>
    <property type="molecule type" value="Genomic_DNA"/>
</dbReference>
<feature type="domain" description="Outer membrane protein beta-barrel" evidence="1">
    <location>
        <begin position="20"/>
        <end position="218"/>
    </location>
</feature>
<evidence type="ECO:0000313" key="5">
    <source>
        <dbReference type="EMBL" id="RGW45126.1"/>
    </source>
</evidence>
<dbReference type="EMBL" id="QSAG01000001">
    <property type="protein sequence ID" value="RGW45126.1"/>
    <property type="molecule type" value="Genomic_DNA"/>
</dbReference>
<evidence type="ECO:0000313" key="8">
    <source>
        <dbReference type="Proteomes" id="UP000283785"/>
    </source>
</evidence>
<evidence type="ECO:0000313" key="9">
    <source>
        <dbReference type="Proteomes" id="UP000284548"/>
    </source>
</evidence>
<evidence type="ECO:0000313" key="3">
    <source>
        <dbReference type="EMBL" id="RGN12556.1"/>
    </source>
</evidence>
<dbReference type="Proteomes" id="UP000261245">
    <property type="component" value="Unassembled WGS sequence"/>
</dbReference>
<dbReference type="Pfam" id="PF13568">
    <property type="entry name" value="OMP_b-brl_2"/>
    <property type="match status" value="1"/>
</dbReference>
<evidence type="ECO:0000313" key="4">
    <source>
        <dbReference type="EMBL" id="RGU97544.1"/>
    </source>
</evidence>
<reference evidence="2" key="2">
    <citation type="submission" date="2021-06" db="EMBL/GenBank/DDBJ databases">
        <title>Collection of gut derived symbiotic bacterial strains cultured from healthy donors.</title>
        <authorList>
            <person name="Lin H."/>
            <person name="Littmann E."/>
            <person name="Pamer E.G."/>
        </authorList>
    </citation>
    <scope>NUCLEOTIDE SEQUENCE</scope>
    <source>
        <strain evidence="2">MSK.21.60</strain>
    </source>
</reference>